<evidence type="ECO:0000313" key="3">
    <source>
        <dbReference type="Proteomes" id="UP000199072"/>
    </source>
</evidence>
<gene>
    <name evidence="2" type="ORF">SAMN05216464_103220</name>
</gene>
<keyword evidence="1" id="KW-0732">Signal</keyword>
<dbReference type="RefSeq" id="WP_091148061.1">
    <property type="nucleotide sequence ID" value="NZ_FNAI01000003.1"/>
</dbReference>
<dbReference type="AlphaFoldDB" id="A0A1G6Z6Z1"/>
<protein>
    <recommendedName>
        <fullName evidence="4">Lipoprotein</fullName>
    </recommendedName>
</protein>
<dbReference type="STRING" id="1391627.SAMN05216464_103220"/>
<reference evidence="2 3" key="1">
    <citation type="submission" date="2016-10" db="EMBL/GenBank/DDBJ databases">
        <authorList>
            <person name="de Groot N.N."/>
        </authorList>
    </citation>
    <scope>NUCLEOTIDE SEQUENCE [LARGE SCALE GENOMIC DNA]</scope>
    <source>
        <strain evidence="2 3">47C3B</strain>
    </source>
</reference>
<feature type="chain" id="PRO_5011557245" description="Lipoprotein" evidence="1">
    <location>
        <begin position="26"/>
        <end position="118"/>
    </location>
</feature>
<dbReference type="EMBL" id="FNAI01000003">
    <property type="protein sequence ID" value="SDD97737.1"/>
    <property type="molecule type" value="Genomic_DNA"/>
</dbReference>
<feature type="signal peptide" evidence="1">
    <location>
        <begin position="1"/>
        <end position="25"/>
    </location>
</feature>
<name>A0A1G6Z6Z1_9SPHI</name>
<keyword evidence="3" id="KW-1185">Reference proteome</keyword>
<dbReference type="PROSITE" id="PS51257">
    <property type="entry name" value="PROKAR_LIPOPROTEIN"/>
    <property type="match status" value="1"/>
</dbReference>
<accession>A0A1G6Z6Z1</accession>
<sequence>MKIKKITAVLLPFALLALGCGKSKTADTTPGCVMGNYGILTVNFASADIRHSVSVRFDGVHSQDKALPLGAKSDTLHIKPGNFPIRMQNLDNDNKVGTYRTIFTTIRTCKDTTLSVSF</sequence>
<dbReference type="Proteomes" id="UP000199072">
    <property type="component" value="Unassembled WGS sequence"/>
</dbReference>
<evidence type="ECO:0000256" key="1">
    <source>
        <dbReference type="SAM" id="SignalP"/>
    </source>
</evidence>
<evidence type="ECO:0000313" key="2">
    <source>
        <dbReference type="EMBL" id="SDD97737.1"/>
    </source>
</evidence>
<proteinExistence type="predicted"/>
<evidence type="ECO:0008006" key="4">
    <source>
        <dbReference type="Google" id="ProtNLM"/>
    </source>
</evidence>
<organism evidence="2 3">
    <name type="scientific">Mucilaginibacter pineti</name>
    <dbReference type="NCBI Taxonomy" id="1391627"/>
    <lineage>
        <taxon>Bacteria</taxon>
        <taxon>Pseudomonadati</taxon>
        <taxon>Bacteroidota</taxon>
        <taxon>Sphingobacteriia</taxon>
        <taxon>Sphingobacteriales</taxon>
        <taxon>Sphingobacteriaceae</taxon>
        <taxon>Mucilaginibacter</taxon>
    </lineage>
</organism>